<evidence type="ECO:0000313" key="9">
    <source>
        <dbReference type="Proteomes" id="UP001153636"/>
    </source>
</evidence>
<name>A0A9P0CWL2_9CUCU</name>
<proteinExistence type="inferred from homology"/>
<evidence type="ECO:0000259" key="7">
    <source>
        <dbReference type="Pfam" id="PF04893"/>
    </source>
</evidence>
<feature type="transmembrane region" description="Helical" evidence="6">
    <location>
        <begin position="115"/>
        <end position="135"/>
    </location>
</feature>
<keyword evidence="3 6" id="KW-0812">Transmembrane</keyword>
<dbReference type="Proteomes" id="UP001153636">
    <property type="component" value="Chromosome 2"/>
</dbReference>
<dbReference type="Pfam" id="PF04893">
    <property type="entry name" value="Yip1"/>
    <property type="match status" value="1"/>
</dbReference>
<feature type="transmembrane region" description="Helical" evidence="6">
    <location>
        <begin position="257"/>
        <end position="279"/>
    </location>
</feature>
<evidence type="ECO:0000256" key="3">
    <source>
        <dbReference type="ARBA" id="ARBA00022692"/>
    </source>
</evidence>
<sequence length="311" mass="34724">MTNLQEVPTDELLNFQDFPSVHSSGSNTTIPISQTQITINDVKGDMNANENLRGAGDGPVSDGTGNPPEKAFWTLEYYQKFFDVDTSDVAERIMASITPKWDNTLKRHLREKPDLYGPFWISVTLIFSIAISGNIANYLQHSASEYQWKYDFHMVSIAATTIFLYVILVPFILWALLKYSISPVEDIEGIDDELTTGVLEIICVYGYSLFIYIPISILWFIQINLLQWGLLLFGTFVSGSVLLLTLTPALRLSKHKFLISIGIILFHLLLAAGFMLHFFHGSNDIPAIVPVTSHPHPTQALVLAVANASKS</sequence>
<keyword evidence="4 6" id="KW-1133">Transmembrane helix</keyword>
<comment type="similarity">
    <text evidence="2 6">Belongs to the YIP1 family.</text>
</comment>
<evidence type="ECO:0000256" key="6">
    <source>
        <dbReference type="RuleBase" id="RU361264"/>
    </source>
</evidence>
<keyword evidence="9" id="KW-1185">Reference proteome</keyword>
<dbReference type="PANTHER" id="PTHR12822:SF2">
    <property type="entry name" value="PROTEIN YIPF"/>
    <property type="match status" value="1"/>
</dbReference>
<gene>
    <name evidence="8" type="ORF">PSYICH_LOCUS7611</name>
</gene>
<dbReference type="GO" id="GO:0031267">
    <property type="term" value="F:small GTPase binding"/>
    <property type="evidence" value="ECO:0007669"/>
    <property type="project" value="InterPro"/>
</dbReference>
<comment type="subcellular location">
    <subcellularLocation>
        <location evidence="6">Golgi apparatus membrane</location>
        <topology evidence="6">Multi-pass membrane protein</topology>
    </subcellularLocation>
    <subcellularLocation>
        <location evidence="1">Membrane</location>
        <topology evidence="1">Multi-pass membrane protein</topology>
    </subcellularLocation>
</comment>
<dbReference type="PANTHER" id="PTHR12822">
    <property type="entry name" value="PROTEIN YIPF"/>
    <property type="match status" value="1"/>
</dbReference>
<protein>
    <recommendedName>
        <fullName evidence="6">Protein YIPF</fullName>
    </recommendedName>
</protein>
<dbReference type="GO" id="GO:0000139">
    <property type="term" value="C:Golgi membrane"/>
    <property type="evidence" value="ECO:0007669"/>
    <property type="project" value="UniProtKB-SubCell"/>
</dbReference>
<evidence type="ECO:0000256" key="1">
    <source>
        <dbReference type="ARBA" id="ARBA00004141"/>
    </source>
</evidence>
<dbReference type="InterPro" id="IPR039765">
    <property type="entry name" value="Yip5/YIPF1/YIPF2"/>
</dbReference>
<feature type="domain" description="Yip1" evidence="7">
    <location>
        <begin position="104"/>
        <end position="272"/>
    </location>
</feature>
<evidence type="ECO:0000256" key="4">
    <source>
        <dbReference type="ARBA" id="ARBA00022989"/>
    </source>
</evidence>
<dbReference type="EMBL" id="OV651814">
    <property type="protein sequence ID" value="CAH1105611.1"/>
    <property type="molecule type" value="Genomic_DNA"/>
</dbReference>
<keyword evidence="5 6" id="KW-0472">Membrane</keyword>
<evidence type="ECO:0000256" key="2">
    <source>
        <dbReference type="ARBA" id="ARBA00010596"/>
    </source>
</evidence>
<accession>A0A9P0CWL2</accession>
<dbReference type="OrthoDB" id="10256463at2759"/>
<dbReference type="InterPro" id="IPR006977">
    <property type="entry name" value="Yip1_dom"/>
</dbReference>
<dbReference type="AlphaFoldDB" id="A0A9P0CWL2"/>
<organism evidence="8 9">
    <name type="scientific">Psylliodes chrysocephalus</name>
    <dbReference type="NCBI Taxonomy" id="3402493"/>
    <lineage>
        <taxon>Eukaryota</taxon>
        <taxon>Metazoa</taxon>
        <taxon>Ecdysozoa</taxon>
        <taxon>Arthropoda</taxon>
        <taxon>Hexapoda</taxon>
        <taxon>Insecta</taxon>
        <taxon>Pterygota</taxon>
        <taxon>Neoptera</taxon>
        <taxon>Endopterygota</taxon>
        <taxon>Coleoptera</taxon>
        <taxon>Polyphaga</taxon>
        <taxon>Cucujiformia</taxon>
        <taxon>Chrysomeloidea</taxon>
        <taxon>Chrysomelidae</taxon>
        <taxon>Galerucinae</taxon>
        <taxon>Alticini</taxon>
        <taxon>Psylliodes</taxon>
    </lineage>
</organism>
<dbReference type="GO" id="GO:0016192">
    <property type="term" value="P:vesicle-mediated transport"/>
    <property type="evidence" value="ECO:0007669"/>
    <property type="project" value="InterPro"/>
</dbReference>
<reference evidence="8" key="1">
    <citation type="submission" date="2022-01" db="EMBL/GenBank/DDBJ databases">
        <authorList>
            <person name="King R."/>
        </authorList>
    </citation>
    <scope>NUCLEOTIDE SEQUENCE</scope>
</reference>
<feature type="transmembrane region" description="Helical" evidence="6">
    <location>
        <begin position="227"/>
        <end position="250"/>
    </location>
</feature>
<feature type="transmembrane region" description="Helical" evidence="6">
    <location>
        <begin position="198"/>
        <end position="221"/>
    </location>
</feature>
<feature type="transmembrane region" description="Helical" evidence="6">
    <location>
        <begin position="155"/>
        <end position="177"/>
    </location>
</feature>
<evidence type="ECO:0000256" key="5">
    <source>
        <dbReference type="ARBA" id="ARBA00023136"/>
    </source>
</evidence>
<evidence type="ECO:0000313" key="8">
    <source>
        <dbReference type="EMBL" id="CAH1105611.1"/>
    </source>
</evidence>